<organism evidence="1">
    <name type="scientific">Rhizophora mucronata</name>
    <name type="common">Asiatic mangrove</name>
    <dbReference type="NCBI Taxonomy" id="61149"/>
    <lineage>
        <taxon>Eukaryota</taxon>
        <taxon>Viridiplantae</taxon>
        <taxon>Streptophyta</taxon>
        <taxon>Embryophyta</taxon>
        <taxon>Tracheophyta</taxon>
        <taxon>Spermatophyta</taxon>
        <taxon>Magnoliopsida</taxon>
        <taxon>eudicotyledons</taxon>
        <taxon>Gunneridae</taxon>
        <taxon>Pentapetalae</taxon>
        <taxon>rosids</taxon>
        <taxon>fabids</taxon>
        <taxon>Malpighiales</taxon>
        <taxon>Rhizophoraceae</taxon>
        <taxon>Rhizophora</taxon>
    </lineage>
</organism>
<proteinExistence type="predicted"/>
<accession>A0A2P2P3Z5</accession>
<reference evidence="1" key="1">
    <citation type="submission" date="2018-02" db="EMBL/GenBank/DDBJ databases">
        <title>Rhizophora mucronata_Transcriptome.</title>
        <authorList>
            <person name="Meera S.P."/>
            <person name="Sreeshan A."/>
            <person name="Augustine A."/>
        </authorList>
    </citation>
    <scope>NUCLEOTIDE SEQUENCE</scope>
    <source>
        <tissue evidence="1">Leaf</tissue>
    </source>
</reference>
<dbReference type="AlphaFoldDB" id="A0A2P2P3Z5"/>
<dbReference type="EMBL" id="GGEC01068991">
    <property type="protein sequence ID" value="MBX49475.1"/>
    <property type="molecule type" value="Transcribed_RNA"/>
</dbReference>
<evidence type="ECO:0000313" key="1">
    <source>
        <dbReference type="EMBL" id="MBX49475.1"/>
    </source>
</evidence>
<protein>
    <submittedName>
        <fullName evidence="1">Uncharacterized protein</fullName>
    </submittedName>
</protein>
<sequence>MYGWRRKLYSGRYWALENSPGDPKFFVNSGLDSMHKGAQRSWQQCN</sequence>
<name>A0A2P2P3Z5_RHIMU</name>